<feature type="compositionally biased region" description="Pro residues" evidence="5">
    <location>
        <begin position="646"/>
        <end position="658"/>
    </location>
</feature>
<feature type="compositionally biased region" description="Low complexity" evidence="5">
    <location>
        <begin position="262"/>
        <end position="271"/>
    </location>
</feature>
<evidence type="ECO:0000256" key="3">
    <source>
        <dbReference type="ARBA" id="ARBA00022833"/>
    </source>
</evidence>
<dbReference type="SMART" id="SM00401">
    <property type="entry name" value="ZnF_GATA"/>
    <property type="match status" value="1"/>
</dbReference>
<feature type="region of interest" description="Disordered" evidence="5">
    <location>
        <begin position="74"/>
        <end position="175"/>
    </location>
</feature>
<feature type="compositionally biased region" description="Low complexity" evidence="5">
    <location>
        <begin position="604"/>
        <end position="645"/>
    </location>
</feature>
<feature type="region of interest" description="Disordered" evidence="5">
    <location>
        <begin position="443"/>
        <end position="472"/>
    </location>
</feature>
<sequence length="834" mass="89896">MTSSREHPFTLSTTQETLIPIYQPLHDAHRRHSAQPPSHAHPYPCEYPYVPHRPHPLNRSGSFDEGHPEYHYPRTHWNPYGPQPPSHYPPHLPPPPPSHLSAYYVAPPRPPPPPHGPATSSSSRRSIDNNSNRRNGQYGDGGMSNYGSYAEDGEGETEGGKQKHRGGNQSSSRFNNLRFKFGTDMPSTIDLKSAIESCDILCRFALHYGNQIKNSDSTSHETVEGSALGLDPIERANLQKIRSMNTTMLIGIQKEEKANDPSSSSFTAAAAAGGGPSGEILDADRMMKKEEEIELNELEGSPLRFGPGQPWNVMVLELARASTSIFQLAIRIKAWVNMTPAERELDEEINMIRGKRCLLMDSTLSVPTVDQHGNLQKDWAVVPAATSTSKSFYQRQRDLEHQRQTHTSVLPKQTKSGQQAQVQSTAVKHELGTSLESNGMMMDHDGAPETNAFKIPRRNSSNGGVSSTAASRLDSLKRSSGLVSLVGGGGAGNSESTMDSSMSSSFTSNDNRATSSMNDGANAYRSADGATRNSKNSDVPHQKYRKRAKRSQAPGRCQSCHSSDTPEWRRGPDGARTLCNACGLHYAKLLRRQNERAQQSPSRISIALPSSTASTTTTNGSSNINGTATTTAAAPSTPSTTLALPAPTPVVTPTPTAPSVPTAAPAETVSASKSTSQPSSRKDTGFPVISFPFKRLHGQGRANASSPSATSTATATTATSTATVMTSSGPGLLSFSSSSSTLSSGRRTLTDHQVVPMFDGQSSGSGGSGADARAPVGSRGGSSTNTSQYQMLHRQQQQYQQMEYQKPQPNLNQNQQAHMRDVNMDESPRTKSEH</sequence>
<proteinExistence type="predicted"/>
<keyword evidence="3" id="KW-0862">Zinc</keyword>
<evidence type="ECO:0000256" key="1">
    <source>
        <dbReference type="ARBA" id="ARBA00022723"/>
    </source>
</evidence>
<keyword evidence="1" id="KW-0479">Metal-binding</keyword>
<dbReference type="EMBL" id="JAAAXW010000002">
    <property type="protein sequence ID" value="KAF9551750.1"/>
    <property type="molecule type" value="Genomic_DNA"/>
</dbReference>
<protein>
    <recommendedName>
        <fullName evidence="6">GATA-type domain-containing protein</fullName>
    </recommendedName>
</protein>
<feature type="compositionally biased region" description="Polar residues" evidence="5">
    <location>
        <begin position="669"/>
        <end position="679"/>
    </location>
</feature>
<evidence type="ECO:0000259" key="6">
    <source>
        <dbReference type="PROSITE" id="PS50114"/>
    </source>
</evidence>
<dbReference type="PROSITE" id="PS50114">
    <property type="entry name" value="GATA_ZN_FINGER_2"/>
    <property type="match status" value="1"/>
</dbReference>
<feature type="region of interest" description="Disordered" evidence="5">
    <location>
        <begin position="28"/>
        <end position="47"/>
    </location>
</feature>
<reference evidence="7" key="1">
    <citation type="journal article" date="2020" name="Fungal Divers.">
        <title>Resolving the Mortierellaceae phylogeny through synthesis of multi-gene phylogenetics and phylogenomics.</title>
        <authorList>
            <person name="Vandepol N."/>
            <person name="Liber J."/>
            <person name="Desiro A."/>
            <person name="Na H."/>
            <person name="Kennedy M."/>
            <person name="Barry K."/>
            <person name="Grigoriev I.V."/>
            <person name="Miller A.N."/>
            <person name="O'Donnell K."/>
            <person name="Stajich J.E."/>
            <person name="Bonito G."/>
        </authorList>
    </citation>
    <scope>NUCLEOTIDE SEQUENCE</scope>
    <source>
        <strain evidence="7">NRRL 2591</strain>
    </source>
</reference>
<comment type="caution">
    <text evidence="7">The sequence shown here is derived from an EMBL/GenBank/DDBJ whole genome shotgun (WGS) entry which is preliminary data.</text>
</comment>
<feature type="region of interest" description="Disordered" evidence="5">
    <location>
        <begin position="593"/>
        <end position="834"/>
    </location>
</feature>
<feature type="compositionally biased region" description="Pro residues" evidence="5">
    <location>
        <begin position="107"/>
        <end position="116"/>
    </location>
</feature>
<dbReference type="PANTHER" id="PTHR45658:SF123">
    <property type="entry name" value="GATA-TYPE DOMAIN-CONTAINING PROTEIN"/>
    <property type="match status" value="1"/>
</dbReference>
<keyword evidence="2 4" id="KW-0863">Zinc-finger</keyword>
<dbReference type="Pfam" id="PF00320">
    <property type="entry name" value="GATA"/>
    <property type="match status" value="1"/>
</dbReference>
<feature type="compositionally biased region" description="Low complexity" evidence="5">
    <location>
        <begin position="117"/>
        <end position="135"/>
    </location>
</feature>
<dbReference type="CDD" id="cd00202">
    <property type="entry name" value="ZnF_GATA"/>
    <property type="match status" value="1"/>
</dbReference>
<keyword evidence="8" id="KW-1185">Reference proteome</keyword>
<feature type="compositionally biased region" description="Low complexity" evidence="5">
    <location>
        <begin position="493"/>
        <end position="510"/>
    </location>
</feature>
<evidence type="ECO:0000256" key="2">
    <source>
        <dbReference type="ARBA" id="ARBA00022771"/>
    </source>
</evidence>
<dbReference type="Gene3D" id="3.30.50.10">
    <property type="entry name" value="Erythroid Transcription Factor GATA-1, subunit A"/>
    <property type="match status" value="1"/>
</dbReference>
<evidence type="ECO:0000256" key="4">
    <source>
        <dbReference type="PROSITE-ProRule" id="PRU00094"/>
    </source>
</evidence>
<organism evidence="7 8">
    <name type="scientific">Mortierella hygrophila</name>
    <dbReference type="NCBI Taxonomy" id="979708"/>
    <lineage>
        <taxon>Eukaryota</taxon>
        <taxon>Fungi</taxon>
        <taxon>Fungi incertae sedis</taxon>
        <taxon>Mucoromycota</taxon>
        <taxon>Mortierellomycotina</taxon>
        <taxon>Mortierellomycetes</taxon>
        <taxon>Mortierellales</taxon>
        <taxon>Mortierellaceae</taxon>
        <taxon>Mortierella</taxon>
    </lineage>
</organism>
<dbReference type="PANTHER" id="PTHR45658">
    <property type="entry name" value="GATA TRANSCRIPTION FACTOR"/>
    <property type="match status" value="1"/>
</dbReference>
<evidence type="ECO:0000256" key="5">
    <source>
        <dbReference type="SAM" id="MobiDB-lite"/>
    </source>
</evidence>
<dbReference type="Proteomes" id="UP000723463">
    <property type="component" value="Unassembled WGS sequence"/>
</dbReference>
<feature type="region of interest" description="Disordered" evidence="5">
    <location>
        <begin position="256"/>
        <end position="277"/>
    </location>
</feature>
<dbReference type="GO" id="GO:0008270">
    <property type="term" value="F:zinc ion binding"/>
    <property type="evidence" value="ECO:0007669"/>
    <property type="project" value="UniProtKB-KW"/>
</dbReference>
<dbReference type="AlphaFoldDB" id="A0A9P6FJL4"/>
<dbReference type="InterPro" id="IPR051140">
    <property type="entry name" value="GATA_TF"/>
</dbReference>
<dbReference type="GO" id="GO:0043565">
    <property type="term" value="F:sequence-specific DNA binding"/>
    <property type="evidence" value="ECO:0007669"/>
    <property type="project" value="InterPro"/>
</dbReference>
<feature type="compositionally biased region" description="Low complexity" evidence="5">
    <location>
        <begin position="702"/>
        <end position="747"/>
    </location>
</feature>
<evidence type="ECO:0000313" key="8">
    <source>
        <dbReference type="Proteomes" id="UP000723463"/>
    </source>
</evidence>
<feature type="compositionally biased region" description="Polar residues" evidence="5">
    <location>
        <begin position="405"/>
        <end position="419"/>
    </location>
</feature>
<feature type="domain" description="GATA-type" evidence="6">
    <location>
        <begin position="551"/>
        <end position="586"/>
    </location>
</feature>
<dbReference type="GO" id="GO:0006355">
    <property type="term" value="P:regulation of DNA-templated transcription"/>
    <property type="evidence" value="ECO:0007669"/>
    <property type="project" value="InterPro"/>
</dbReference>
<dbReference type="InterPro" id="IPR000679">
    <property type="entry name" value="Znf_GATA"/>
</dbReference>
<name>A0A9P6FJL4_9FUNG</name>
<dbReference type="PROSITE" id="PS00344">
    <property type="entry name" value="GATA_ZN_FINGER_1"/>
    <property type="match status" value="1"/>
</dbReference>
<feature type="compositionally biased region" description="Pro residues" evidence="5">
    <location>
        <begin position="81"/>
        <end position="98"/>
    </location>
</feature>
<gene>
    <name evidence="7" type="ORF">EC957_004073</name>
</gene>
<feature type="compositionally biased region" description="Polar residues" evidence="5">
    <location>
        <begin position="458"/>
        <end position="470"/>
    </location>
</feature>
<accession>A0A9P6FJL4</accession>
<feature type="compositionally biased region" description="Basic and acidic residues" evidence="5">
    <location>
        <begin position="818"/>
        <end position="834"/>
    </location>
</feature>
<feature type="compositionally biased region" description="Low complexity" evidence="5">
    <location>
        <begin position="788"/>
        <end position="816"/>
    </location>
</feature>
<dbReference type="SUPFAM" id="SSF57716">
    <property type="entry name" value="Glucocorticoid receptor-like (DNA-binding domain)"/>
    <property type="match status" value="1"/>
</dbReference>
<feature type="region of interest" description="Disordered" evidence="5">
    <location>
        <begin position="396"/>
        <end position="419"/>
    </location>
</feature>
<evidence type="ECO:0000313" key="7">
    <source>
        <dbReference type="EMBL" id="KAF9551750.1"/>
    </source>
</evidence>
<feature type="region of interest" description="Disordered" evidence="5">
    <location>
        <begin position="485"/>
        <end position="572"/>
    </location>
</feature>
<dbReference type="InterPro" id="IPR013088">
    <property type="entry name" value="Znf_NHR/GATA"/>
</dbReference>